<protein>
    <recommendedName>
        <fullName evidence="2">Type IX secretion system membrane protein PorP/SprF</fullName>
    </recommendedName>
</protein>
<proteinExistence type="predicted"/>
<organism evidence="1">
    <name type="scientific">candidate division WOR-3 bacterium</name>
    <dbReference type="NCBI Taxonomy" id="2052148"/>
    <lineage>
        <taxon>Bacteria</taxon>
        <taxon>Bacteria division WOR-3</taxon>
    </lineage>
</organism>
<accession>A0A7C4YFU5</accession>
<dbReference type="EMBL" id="DTHG01000050">
    <property type="protein sequence ID" value="HGW91706.1"/>
    <property type="molecule type" value="Genomic_DNA"/>
</dbReference>
<evidence type="ECO:0008006" key="2">
    <source>
        <dbReference type="Google" id="ProtNLM"/>
    </source>
</evidence>
<sequence length="249" mass="28664">MIIILFSVFENIEFTTFSKSIGFSYYSLNEQASSLNPALTGIEKYSLAFDYMKLYSVADMGRIYASFRNIGISIFYRKIEELQNEGIFSLSYGLRLNDDARIGFNLKGFYLYQKEFNSDYTFGFDIGFHTKLWRLWSIGFVISNINKPSFGINNTYEIEPKFGFGVSYSPSQYLESSFGFEKEMGKDVRFLFGNILKLSDYLILQAGLHSSPYEPTFGIKIATKFVSFNFAFIYNNELPSNYSIGVEIK</sequence>
<evidence type="ECO:0000313" key="1">
    <source>
        <dbReference type="EMBL" id="HGW91706.1"/>
    </source>
</evidence>
<comment type="caution">
    <text evidence="1">The sequence shown here is derived from an EMBL/GenBank/DDBJ whole genome shotgun (WGS) entry which is preliminary data.</text>
</comment>
<dbReference type="AlphaFoldDB" id="A0A7C4YFU5"/>
<name>A0A7C4YFU5_UNCW3</name>
<reference evidence="1" key="1">
    <citation type="journal article" date="2020" name="mSystems">
        <title>Genome- and Community-Level Interaction Insights into Carbon Utilization and Element Cycling Functions of Hydrothermarchaeota in Hydrothermal Sediment.</title>
        <authorList>
            <person name="Zhou Z."/>
            <person name="Liu Y."/>
            <person name="Xu W."/>
            <person name="Pan J."/>
            <person name="Luo Z.H."/>
            <person name="Li M."/>
        </authorList>
    </citation>
    <scope>NUCLEOTIDE SEQUENCE [LARGE SCALE GENOMIC DNA]</scope>
    <source>
        <strain evidence="1">SpSt-780</strain>
    </source>
</reference>
<dbReference type="InterPro" id="IPR032811">
    <property type="entry name" value="Put_conjugal_transfer"/>
</dbReference>
<dbReference type="Pfam" id="PF13729">
    <property type="entry name" value="TraF_2"/>
    <property type="match status" value="1"/>
</dbReference>
<gene>
    <name evidence="1" type="ORF">ENV67_04095</name>
</gene>